<organism evidence="1 2">
    <name type="scientific">Nephila pilipes</name>
    <name type="common">Giant wood spider</name>
    <name type="synonym">Nephila maculata</name>
    <dbReference type="NCBI Taxonomy" id="299642"/>
    <lineage>
        <taxon>Eukaryota</taxon>
        <taxon>Metazoa</taxon>
        <taxon>Ecdysozoa</taxon>
        <taxon>Arthropoda</taxon>
        <taxon>Chelicerata</taxon>
        <taxon>Arachnida</taxon>
        <taxon>Araneae</taxon>
        <taxon>Araneomorphae</taxon>
        <taxon>Entelegynae</taxon>
        <taxon>Araneoidea</taxon>
        <taxon>Nephilidae</taxon>
        <taxon>Nephila</taxon>
    </lineage>
</organism>
<comment type="caution">
    <text evidence="1">The sequence shown here is derived from an EMBL/GenBank/DDBJ whole genome shotgun (WGS) entry which is preliminary data.</text>
</comment>
<dbReference type="AlphaFoldDB" id="A0A8X6N0Q5"/>
<protein>
    <submittedName>
        <fullName evidence="1">Uncharacterized protein</fullName>
    </submittedName>
</protein>
<evidence type="ECO:0000313" key="2">
    <source>
        <dbReference type="Proteomes" id="UP000887013"/>
    </source>
</evidence>
<evidence type="ECO:0000313" key="1">
    <source>
        <dbReference type="EMBL" id="GFS87768.1"/>
    </source>
</evidence>
<reference evidence="1" key="1">
    <citation type="submission" date="2020-08" db="EMBL/GenBank/DDBJ databases">
        <title>Multicomponent nature underlies the extraordinary mechanical properties of spider dragline silk.</title>
        <authorList>
            <person name="Kono N."/>
            <person name="Nakamura H."/>
            <person name="Mori M."/>
            <person name="Yoshida Y."/>
            <person name="Ohtoshi R."/>
            <person name="Malay A.D."/>
            <person name="Moran D.A.P."/>
            <person name="Tomita M."/>
            <person name="Numata K."/>
            <person name="Arakawa K."/>
        </authorList>
    </citation>
    <scope>NUCLEOTIDE SEQUENCE</scope>
</reference>
<dbReference type="OrthoDB" id="10537470at2759"/>
<gene>
    <name evidence="1" type="ORF">NPIL_595311</name>
</gene>
<sequence length="77" mass="8721">MMNRKVVLAQPTVRTDCPRHRKKRGAERNAWSIRQDKEDYAKTTVKNSTLGAKDSGSFPMAGSSLRKTSSFYLLLEC</sequence>
<accession>A0A8X6N0Q5</accession>
<dbReference type="EMBL" id="BMAW01099003">
    <property type="protein sequence ID" value="GFS87768.1"/>
    <property type="molecule type" value="Genomic_DNA"/>
</dbReference>
<proteinExistence type="predicted"/>
<keyword evidence="2" id="KW-1185">Reference proteome</keyword>
<dbReference type="Proteomes" id="UP000887013">
    <property type="component" value="Unassembled WGS sequence"/>
</dbReference>
<name>A0A8X6N0Q5_NEPPI</name>